<gene>
    <name evidence="3" type="ORF">PIB30_078602</name>
</gene>
<dbReference type="Pfam" id="PF23860">
    <property type="entry name" value="Ribophorin_II_3rd"/>
    <property type="match status" value="1"/>
</dbReference>
<dbReference type="PANTHER" id="PTHR12640:SF0">
    <property type="entry name" value="DOLICHYL-DIPHOSPHOOLIGOSACCHARIDE--PROTEIN GLYCOSYLTRANSFERASE SUBUNIT 2"/>
    <property type="match status" value="1"/>
</dbReference>
<evidence type="ECO:0000313" key="4">
    <source>
        <dbReference type="Proteomes" id="UP001341840"/>
    </source>
</evidence>
<organism evidence="3 4">
    <name type="scientific">Stylosanthes scabra</name>
    <dbReference type="NCBI Taxonomy" id="79078"/>
    <lineage>
        <taxon>Eukaryota</taxon>
        <taxon>Viridiplantae</taxon>
        <taxon>Streptophyta</taxon>
        <taxon>Embryophyta</taxon>
        <taxon>Tracheophyta</taxon>
        <taxon>Spermatophyta</taxon>
        <taxon>Magnoliopsida</taxon>
        <taxon>eudicotyledons</taxon>
        <taxon>Gunneridae</taxon>
        <taxon>Pentapetalae</taxon>
        <taxon>rosids</taxon>
        <taxon>fabids</taxon>
        <taxon>Fabales</taxon>
        <taxon>Fabaceae</taxon>
        <taxon>Papilionoideae</taxon>
        <taxon>50 kb inversion clade</taxon>
        <taxon>dalbergioids sensu lato</taxon>
        <taxon>Dalbergieae</taxon>
        <taxon>Pterocarpus clade</taxon>
        <taxon>Stylosanthes</taxon>
    </lineage>
</organism>
<dbReference type="Proteomes" id="UP001341840">
    <property type="component" value="Unassembled WGS sequence"/>
</dbReference>
<dbReference type="EMBL" id="JASCZI010152125">
    <property type="protein sequence ID" value="MED6175461.1"/>
    <property type="molecule type" value="Genomic_DNA"/>
</dbReference>
<dbReference type="InterPro" id="IPR008814">
    <property type="entry name" value="Swp1"/>
</dbReference>
<feature type="non-terminal residue" evidence="3">
    <location>
        <position position="125"/>
    </location>
</feature>
<name>A0ABU6VQH8_9FABA</name>
<keyword evidence="1" id="KW-1133">Transmembrane helix</keyword>
<proteinExistence type="predicted"/>
<evidence type="ECO:0000313" key="3">
    <source>
        <dbReference type="EMBL" id="MED6175461.1"/>
    </source>
</evidence>
<dbReference type="InterPro" id="IPR055374">
    <property type="entry name" value="Ribophorin_II_3rd"/>
</dbReference>
<keyword evidence="4" id="KW-1185">Reference proteome</keyword>
<feature type="domain" description="Ribophorin II third" evidence="2">
    <location>
        <begin position="33"/>
        <end position="65"/>
    </location>
</feature>
<comment type="caution">
    <text evidence="3">The sequence shown here is derived from an EMBL/GenBank/DDBJ whole genome shotgun (WGS) entry which is preliminary data.</text>
</comment>
<keyword evidence="1" id="KW-0472">Membrane</keyword>
<reference evidence="3 4" key="1">
    <citation type="journal article" date="2023" name="Plants (Basel)">
        <title>Bridging the Gap: Combining Genomics and Transcriptomics Approaches to Understand Stylosanthes scabra, an Orphan Legume from the Brazilian Caatinga.</title>
        <authorList>
            <person name="Ferreira-Neto J.R.C."/>
            <person name="da Silva M.D."/>
            <person name="Binneck E."/>
            <person name="de Melo N.F."/>
            <person name="da Silva R.H."/>
            <person name="de Melo A.L.T.M."/>
            <person name="Pandolfi V."/>
            <person name="Bustamante F.O."/>
            <person name="Brasileiro-Vidal A.C."/>
            <person name="Benko-Iseppon A.M."/>
        </authorList>
    </citation>
    <scope>NUCLEOTIDE SEQUENCE [LARGE SCALE GENOMIC DNA]</scope>
    <source>
        <tissue evidence="3">Leaves</tissue>
    </source>
</reference>
<dbReference type="PANTHER" id="PTHR12640">
    <property type="entry name" value="RIBOPHORIN II"/>
    <property type="match status" value="1"/>
</dbReference>
<evidence type="ECO:0000259" key="2">
    <source>
        <dbReference type="Pfam" id="PF23860"/>
    </source>
</evidence>
<keyword evidence="1" id="KW-0812">Transmembrane</keyword>
<sequence length="125" mass="14534">MTPISLVRDNTKNKIKINYQQYMQILGFDCKETDFLGLVEKLFYLSGKYDIELTVGDAAMENSFIRKRLRRQPNLLHPQLTQYSRYGPKAEITHLFRAPEKRPPQNLSITFLALILLPFLGFLIG</sequence>
<protein>
    <recommendedName>
        <fullName evidence="2">Ribophorin II third domain-containing protein</fullName>
    </recommendedName>
</protein>
<evidence type="ECO:0000256" key="1">
    <source>
        <dbReference type="SAM" id="Phobius"/>
    </source>
</evidence>
<accession>A0ABU6VQH8</accession>
<feature type="transmembrane region" description="Helical" evidence="1">
    <location>
        <begin position="107"/>
        <end position="124"/>
    </location>
</feature>